<evidence type="ECO:0000313" key="1">
    <source>
        <dbReference type="EMBL" id="KAK2105314.1"/>
    </source>
</evidence>
<organism evidence="1 2">
    <name type="scientific">Saguinus oedipus</name>
    <name type="common">Cotton-top tamarin</name>
    <name type="synonym">Oedipomidas oedipus</name>
    <dbReference type="NCBI Taxonomy" id="9490"/>
    <lineage>
        <taxon>Eukaryota</taxon>
        <taxon>Metazoa</taxon>
        <taxon>Chordata</taxon>
        <taxon>Craniata</taxon>
        <taxon>Vertebrata</taxon>
        <taxon>Euteleostomi</taxon>
        <taxon>Mammalia</taxon>
        <taxon>Eutheria</taxon>
        <taxon>Euarchontoglires</taxon>
        <taxon>Primates</taxon>
        <taxon>Haplorrhini</taxon>
        <taxon>Platyrrhini</taxon>
        <taxon>Cebidae</taxon>
        <taxon>Callitrichinae</taxon>
        <taxon>Saguinus</taxon>
    </lineage>
</organism>
<accession>A0ABQ9V7G8</accession>
<name>A0ABQ9V7G8_SAGOE</name>
<feature type="non-terminal residue" evidence="1">
    <location>
        <position position="1"/>
    </location>
</feature>
<gene>
    <name evidence="1" type="ORF">P7K49_014828</name>
</gene>
<keyword evidence="2" id="KW-1185">Reference proteome</keyword>
<proteinExistence type="predicted"/>
<evidence type="ECO:0000313" key="2">
    <source>
        <dbReference type="Proteomes" id="UP001266305"/>
    </source>
</evidence>
<protein>
    <submittedName>
        <fullName evidence="1">Uncharacterized protein</fullName>
    </submittedName>
</protein>
<dbReference type="Proteomes" id="UP001266305">
    <property type="component" value="Unassembled WGS sequence"/>
</dbReference>
<comment type="caution">
    <text evidence="1">The sequence shown here is derived from an EMBL/GenBank/DDBJ whole genome shotgun (WGS) entry which is preliminary data.</text>
</comment>
<dbReference type="EMBL" id="JASSZA010000007">
    <property type="protein sequence ID" value="KAK2105314.1"/>
    <property type="molecule type" value="Genomic_DNA"/>
</dbReference>
<sequence>TLCSGEIVTEKEAQPFLMMMMMMVTTAHTERLATGLHRCERSTRPKPRPTLRCSVFSVNT</sequence>
<reference evidence="1 2" key="1">
    <citation type="submission" date="2023-05" db="EMBL/GenBank/DDBJ databases">
        <title>B98-5 Cell Line De Novo Hybrid Assembly: An Optical Mapping Approach.</title>
        <authorList>
            <person name="Kananen K."/>
            <person name="Auerbach J.A."/>
            <person name="Kautto E."/>
            <person name="Blachly J.S."/>
        </authorList>
    </citation>
    <scope>NUCLEOTIDE SEQUENCE [LARGE SCALE GENOMIC DNA]</scope>
    <source>
        <strain evidence="1">B95-8</strain>
        <tissue evidence="1">Cell line</tissue>
    </source>
</reference>